<dbReference type="STRING" id="277988.SAMN05216170_2322"/>
<evidence type="ECO:0000313" key="6">
    <source>
        <dbReference type="Proteomes" id="UP000250136"/>
    </source>
</evidence>
<dbReference type="EMBL" id="FOIW01000003">
    <property type="protein sequence ID" value="SEW23655.1"/>
    <property type="molecule type" value="Genomic_DNA"/>
</dbReference>
<dbReference type="OrthoDB" id="375887at2157"/>
<dbReference type="GeneID" id="33334972"/>
<sequence length="117" mass="13169">MSWLAVLDAFPEEFEIKLIDLAEVQQILIMNSLYGEREHIELDLLLRGGEKVHVADLPLSADVERIVKQLNLEVRKSKSGKGDLAIFKVEESGLSRFSFSELASLKAFARQEQGVRA</sequence>
<dbReference type="Proteomes" id="UP000250136">
    <property type="component" value="Chromosome"/>
</dbReference>
<evidence type="ECO:0000313" key="3">
    <source>
        <dbReference type="EMBL" id="SEW23655.1"/>
    </source>
</evidence>
<dbReference type="Proteomes" id="UP000182125">
    <property type="component" value="Unassembled WGS sequence"/>
</dbReference>
<accession>A0A0Q2M5A6</accession>
<dbReference type="AlphaFoldDB" id="A0A0Q2M5A6"/>
<reference evidence="1 6" key="2">
    <citation type="submission" date="2016-04" db="EMBL/GenBank/DDBJ databases">
        <title>Complete genome sequence of Thermococcus thioreducens type strain OGL-20P.</title>
        <authorList>
            <person name="Oger P.M."/>
        </authorList>
    </citation>
    <scope>NUCLEOTIDE SEQUENCE [LARGE SCALE GENOMIC DNA]</scope>
    <source>
        <strain evidence="1 6">OGL-20P</strain>
    </source>
</reference>
<reference evidence="3 5" key="3">
    <citation type="submission" date="2016-10" db="EMBL/GenBank/DDBJ databases">
        <authorList>
            <person name="de Groot N.N."/>
        </authorList>
    </citation>
    <scope>NUCLEOTIDE SEQUENCE [LARGE SCALE GENOMIC DNA]</scope>
    <source>
        <strain evidence="3 5">OGL-20</strain>
    </source>
</reference>
<dbReference type="PATRIC" id="fig|277988.4.peg.117"/>
<gene>
    <name evidence="1" type="ORF">A3L14_11060</name>
    <name evidence="2" type="ORF">AMR53_00555</name>
    <name evidence="3" type="ORF">SAMN05216170_2322</name>
</gene>
<keyword evidence="6" id="KW-1185">Reference proteome</keyword>
<reference evidence="2 4" key="1">
    <citation type="submission" date="2015-08" db="EMBL/GenBank/DDBJ databases">
        <title>Thermococcus thioreducens DSM 14981 genome sequencing.</title>
        <authorList>
            <person name="Hong S.-J."/>
            <person name="Kim M.-C."/>
            <person name="Shin J.-H."/>
        </authorList>
    </citation>
    <scope>NUCLEOTIDE SEQUENCE [LARGE SCALE GENOMIC DNA]</scope>
    <source>
        <strain evidence="2 4">DSM 14981</strain>
    </source>
</reference>
<dbReference type="EMBL" id="LIXN01000002">
    <property type="protein sequence ID" value="KQH83209.1"/>
    <property type="molecule type" value="Genomic_DNA"/>
</dbReference>
<dbReference type="RefSeq" id="WP_055428412.1">
    <property type="nucleotide sequence ID" value="NZ_CP015105.1"/>
</dbReference>
<protein>
    <submittedName>
        <fullName evidence="2">Uncharacterized protein</fullName>
    </submittedName>
</protein>
<name>A0A0Q2M5A6_9EURY</name>
<evidence type="ECO:0000313" key="2">
    <source>
        <dbReference type="EMBL" id="KQH83209.1"/>
    </source>
</evidence>
<dbReference type="Proteomes" id="UP000051862">
    <property type="component" value="Unassembled WGS sequence"/>
</dbReference>
<evidence type="ECO:0000313" key="5">
    <source>
        <dbReference type="Proteomes" id="UP000182125"/>
    </source>
</evidence>
<proteinExistence type="predicted"/>
<evidence type="ECO:0000313" key="4">
    <source>
        <dbReference type="Proteomes" id="UP000051862"/>
    </source>
</evidence>
<organism evidence="2 4">
    <name type="scientific">Thermococcus thioreducens</name>
    <dbReference type="NCBI Taxonomy" id="277988"/>
    <lineage>
        <taxon>Archaea</taxon>
        <taxon>Methanobacteriati</taxon>
        <taxon>Methanobacteriota</taxon>
        <taxon>Thermococci</taxon>
        <taxon>Thermococcales</taxon>
        <taxon>Thermococcaceae</taxon>
        <taxon>Thermococcus</taxon>
    </lineage>
</organism>
<evidence type="ECO:0000313" key="1">
    <source>
        <dbReference type="EMBL" id="ASJ13386.1"/>
    </source>
</evidence>
<dbReference type="KEGG" id="ttd:A3L14_11060"/>
<dbReference type="EMBL" id="CP015105">
    <property type="protein sequence ID" value="ASJ13386.1"/>
    <property type="molecule type" value="Genomic_DNA"/>
</dbReference>